<dbReference type="PANTHER" id="PTHR30185:SF16">
    <property type="entry name" value="PROTEIN GLCT"/>
    <property type="match status" value="1"/>
</dbReference>
<reference evidence="3 4" key="1">
    <citation type="submission" date="2016-02" db="EMBL/GenBank/DDBJ databases">
        <title>Draft Genome for Tepidibacillus decaturensis nov. sp. Strain Z9, an Anaerobic, Moderately Thermophilic and Heterotrophic Bacterium from Deep Subsurface of the Illinois Basin, USA.</title>
        <authorList>
            <person name="Dong Y."/>
            <person name="Chang J.Y."/>
            <person name="Sanford R."/>
            <person name="Fouke B.W."/>
        </authorList>
    </citation>
    <scope>NUCLEOTIDE SEQUENCE [LARGE SCALE GENOMIC DNA]</scope>
    <source>
        <strain evidence="3 4">Z9</strain>
    </source>
</reference>
<dbReference type="AlphaFoldDB" id="A0A135L6T8"/>
<gene>
    <name evidence="3" type="ORF">U473_12295</name>
</gene>
<dbReference type="InterPro" id="IPR036634">
    <property type="entry name" value="PRD_sf"/>
</dbReference>
<dbReference type="SUPFAM" id="SSF63520">
    <property type="entry name" value="PTS-regulatory domain, PRD"/>
    <property type="match status" value="2"/>
</dbReference>
<organism evidence="3 4">
    <name type="scientific">Tepidibacillus decaturensis</name>
    <dbReference type="NCBI Taxonomy" id="1413211"/>
    <lineage>
        <taxon>Bacteria</taxon>
        <taxon>Bacillati</taxon>
        <taxon>Bacillota</taxon>
        <taxon>Bacilli</taxon>
        <taxon>Bacillales</taxon>
        <taxon>Bacillaceae</taxon>
        <taxon>Tepidibacillus</taxon>
    </lineage>
</organism>
<dbReference type="NCBIfam" id="NF047357">
    <property type="entry name" value="antiterm_GlcT"/>
    <property type="match status" value="1"/>
</dbReference>
<accession>A0A135L6T8</accession>
<dbReference type="Gene3D" id="1.20.890.100">
    <property type="match status" value="1"/>
</dbReference>
<dbReference type="Gene3D" id="1.10.1790.10">
    <property type="entry name" value="PRD domain"/>
    <property type="match status" value="1"/>
</dbReference>
<dbReference type="InterPro" id="IPR004341">
    <property type="entry name" value="CAT_RNA-bd_dom"/>
</dbReference>
<sequence>MNEGKSYLVKRTLNNNTVLAVDESQKEVVLLGKGIGFNRKKGEWIPYDSSIEKIFVLSSDNNRETMLRIFTETEEEIIHAINDYIQYIEDRLEVKLTEQFLVSFIDHISFAIKRLKQGIQIQNPFLHEVRSLYPEEYALAQDGVNMLSKLLKMEIPDDEIGFITLHLHSAKTKQSVSKMNQFSSLIGKLIQVIENELEIKIDRDSIDYARLITHLRFAIERTERNQFLDQDHPLTTLLRKEYPICYNLSWQLVKIMQNELKAQIPEAEVSYLTLHIERIYQKMNTK</sequence>
<dbReference type="InterPro" id="IPR036650">
    <property type="entry name" value="CAT_RNA-bd_dom_sf"/>
</dbReference>
<dbReference type="OrthoDB" id="9813552at2"/>
<dbReference type="GO" id="GO:0003723">
    <property type="term" value="F:RNA binding"/>
    <property type="evidence" value="ECO:0007669"/>
    <property type="project" value="InterPro"/>
</dbReference>
<dbReference type="EMBL" id="LSKU01000001">
    <property type="protein sequence ID" value="KXG44715.1"/>
    <property type="molecule type" value="Genomic_DNA"/>
</dbReference>
<dbReference type="SMART" id="SM01061">
    <property type="entry name" value="CAT_RBD"/>
    <property type="match status" value="1"/>
</dbReference>
<dbReference type="Gene3D" id="1.20.58.1950">
    <property type="match status" value="1"/>
</dbReference>
<proteinExistence type="predicted"/>
<protein>
    <recommendedName>
        <fullName evidence="2">PRD domain-containing protein</fullName>
    </recommendedName>
</protein>
<keyword evidence="1" id="KW-0677">Repeat</keyword>
<evidence type="ECO:0000256" key="1">
    <source>
        <dbReference type="ARBA" id="ARBA00022737"/>
    </source>
</evidence>
<evidence type="ECO:0000313" key="4">
    <source>
        <dbReference type="Proteomes" id="UP000070352"/>
    </source>
</evidence>
<dbReference type="SUPFAM" id="SSF50151">
    <property type="entry name" value="SacY-like RNA-binding domain"/>
    <property type="match status" value="1"/>
</dbReference>
<dbReference type="Pfam" id="PF03123">
    <property type="entry name" value="CAT_RBD"/>
    <property type="match status" value="1"/>
</dbReference>
<evidence type="ECO:0000313" key="3">
    <source>
        <dbReference type="EMBL" id="KXG44715.1"/>
    </source>
</evidence>
<dbReference type="STRING" id="1413211.U473_12295"/>
<name>A0A135L6T8_9BACI</name>
<dbReference type="PANTHER" id="PTHR30185">
    <property type="entry name" value="CRYPTIC BETA-GLUCOSIDE BGL OPERON ANTITERMINATOR"/>
    <property type="match status" value="1"/>
</dbReference>
<feature type="domain" description="PRD" evidence="2">
    <location>
        <begin position="178"/>
        <end position="286"/>
    </location>
</feature>
<dbReference type="InterPro" id="IPR050661">
    <property type="entry name" value="BglG_antiterminators"/>
</dbReference>
<evidence type="ECO:0000259" key="2">
    <source>
        <dbReference type="PROSITE" id="PS51372"/>
    </source>
</evidence>
<feature type="domain" description="PRD" evidence="2">
    <location>
        <begin position="72"/>
        <end position="177"/>
    </location>
</feature>
<dbReference type="InterPro" id="IPR011608">
    <property type="entry name" value="PRD"/>
</dbReference>
<dbReference type="Gene3D" id="2.30.24.10">
    <property type="entry name" value="CAT RNA-binding domain"/>
    <property type="match status" value="1"/>
</dbReference>
<dbReference type="RefSeq" id="WP_068726771.1">
    <property type="nucleotide sequence ID" value="NZ_LSKU01000001.1"/>
</dbReference>
<dbReference type="Pfam" id="PF00874">
    <property type="entry name" value="PRD"/>
    <property type="match status" value="2"/>
</dbReference>
<keyword evidence="4" id="KW-1185">Reference proteome</keyword>
<dbReference type="PROSITE" id="PS51372">
    <property type="entry name" value="PRD_2"/>
    <property type="match status" value="2"/>
</dbReference>
<dbReference type="GO" id="GO:0006355">
    <property type="term" value="P:regulation of DNA-templated transcription"/>
    <property type="evidence" value="ECO:0007669"/>
    <property type="project" value="InterPro"/>
</dbReference>
<dbReference type="Proteomes" id="UP000070352">
    <property type="component" value="Unassembled WGS sequence"/>
</dbReference>
<comment type="caution">
    <text evidence="3">The sequence shown here is derived from an EMBL/GenBank/DDBJ whole genome shotgun (WGS) entry which is preliminary data.</text>
</comment>